<dbReference type="GeneID" id="20638118"/>
<dbReference type="AlphaFoldDB" id="G4ZN73"/>
<organism evidence="2 3">
    <name type="scientific">Phytophthora sojae (strain P6497)</name>
    <name type="common">Soybean stem and root rot agent</name>
    <name type="synonym">Phytophthora megasperma f. sp. glycines</name>
    <dbReference type="NCBI Taxonomy" id="1094619"/>
    <lineage>
        <taxon>Eukaryota</taxon>
        <taxon>Sar</taxon>
        <taxon>Stramenopiles</taxon>
        <taxon>Oomycota</taxon>
        <taxon>Peronosporomycetes</taxon>
        <taxon>Peronosporales</taxon>
        <taxon>Peronosporaceae</taxon>
        <taxon>Phytophthora</taxon>
    </lineage>
</organism>
<evidence type="ECO:0000256" key="1">
    <source>
        <dbReference type="SAM" id="Phobius"/>
    </source>
</evidence>
<dbReference type="OMA" id="EFHRETA"/>
<dbReference type="RefSeq" id="XP_009529145.1">
    <property type="nucleotide sequence ID" value="XM_009530850.1"/>
</dbReference>
<evidence type="ECO:0000313" key="3">
    <source>
        <dbReference type="Proteomes" id="UP000002640"/>
    </source>
</evidence>
<dbReference type="Proteomes" id="UP000002640">
    <property type="component" value="Unassembled WGS sequence"/>
</dbReference>
<feature type="transmembrane region" description="Helical" evidence="1">
    <location>
        <begin position="154"/>
        <end position="175"/>
    </location>
</feature>
<reference evidence="2 3" key="1">
    <citation type="journal article" date="2006" name="Science">
        <title>Phytophthora genome sequences uncover evolutionary origins and mechanisms of pathogenesis.</title>
        <authorList>
            <person name="Tyler B.M."/>
            <person name="Tripathy S."/>
            <person name="Zhang X."/>
            <person name="Dehal P."/>
            <person name="Jiang R.H."/>
            <person name="Aerts A."/>
            <person name="Arredondo F.D."/>
            <person name="Baxter L."/>
            <person name="Bensasson D."/>
            <person name="Beynon J.L."/>
            <person name="Chapman J."/>
            <person name="Damasceno C.M."/>
            <person name="Dorrance A.E."/>
            <person name="Dou D."/>
            <person name="Dickerman A.W."/>
            <person name="Dubchak I.L."/>
            <person name="Garbelotto M."/>
            <person name="Gijzen M."/>
            <person name="Gordon S.G."/>
            <person name="Govers F."/>
            <person name="Grunwald N.J."/>
            <person name="Huang W."/>
            <person name="Ivors K.L."/>
            <person name="Jones R.W."/>
            <person name="Kamoun S."/>
            <person name="Krampis K."/>
            <person name="Lamour K.H."/>
            <person name="Lee M.K."/>
            <person name="McDonald W.H."/>
            <person name="Medina M."/>
            <person name="Meijer H.J."/>
            <person name="Nordberg E.K."/>
            <person name="Maclean D.J."/>
            <person name="Ospina-Giraldo M.D."/>
            <person name="Morris P.F."/>
            <person name="Phuntumart V."/>
            <person name="Putnam N.H."/>
            <person name="Rash S."/>
            <person name="Rose J.K."/>
            <person name="Sakihama Y."/>
            <person name="Salamov A.A."/>
            <person name="Savidor A."/>
            <person name="Scheuring C.F."/>
            <person name="Smith B.M."/>
            <person name="Sobral B.W."/>
            <person name="Terry A."/>
            <person name="Torto-Alalibo T.A."/>
            <person name="Win J."/>
            <person name="Xu Z."/>
            <person name="Zhang H."/>
            <person name="Grigoriev I.V."/>
            <person name="Rokhsar D.S."/>
            <person name="Boore J.L."/>
        </authorList>
    </citation>
    <scope>NUCLEOTIDE SEQUENCE [LARGE SCALE GENOMIC DNA]</scope>
    <source>
        <strain evidence="2 3">P6497</strain>
    </source>
</reference>
<dbReference type="InParanoid" id="G4ZN73"/>
<dbReference type="EMBL" id="JH159155">
    <property type="protein sequence ID" value="EGZ15396.1"/>
    <property type="molecule type" value="Genomic_DNA"/>
</dbReference>
<name>G4ZN73_PHYSP</name>
<evidence type="ECO:0000313" key="2">
    <source>
        <dbReference type="EMBL" id="EGZ15396.1"/>
    </source>
</evidence>
<proteinExistence type="predicted"/>
<keyword evidence="1" id="KW-0812">Transmembrane</keyword>
<keyword evidence="1" id="KW-0472">Membrane</keyword>
<accession>G4ZN73</accession>
<keyword evidence="1" id="KW-1133">Transmembrane helix</keyword>
<keyword evidence="3" id="KW-1185">Reference proteome</keyword>
<protein>
    <submittedName>
        <fullName evidence="2">Uncharacterized protein</fullName>
    </submittedName>
</protein>
<gene>
    <name evidence="2" type="ORF">PHYSODRAFT_251090</name>
</gene>
<sequence>MPSPRKLVTFADDIGDESEVPCSRVGVRGGATYCIMGPVCGSVADGSSTPAWGTCPTKGTAAIANCLESSLNYASRCVAPVDAHCVLASASHWECVFPSTHNDSSATPSNAAAAAAASLSTASSNNHQVALSATTPKTTSNESQIEKLVQSPSAALNIIVGATCCVIAIAGLVLAKKRHNKARRSNSGLSASDNSGIMRL</sequence>
<dbReference type="KEGG" id="psoj:PHYSODRAFT_251090"/>